<dbReference type="HOGENOM" id="CLU_699265_0_0_1"/>
<dbReference type="RefSeq" id="XP_002295726.1">
    <property type="nucleotide sequence ID" value="XM_002295690.1"/>
</dbReference>
<gene>
    <name evidence="3" type="ORF">THAPS_6760</name>
</gene>
<dbReference type="PANTHER" id="PTHR30603">
    <property type="entry name" value="RNA POLYMERASE SIGMA FACTOR RPO"/>
    <property type="match status" value="1"/>
</dbReference>
<sequence length="395" mass="42840">MRSHPADSATSQMARQTLLLHNLPLVQSIVTKTLRSRPHLLSGPAGGSGGGSASPSSSELQVGAALTKDDLLHEGTIGLAEALDKYDFSYSDLSVTEHTSSTAPKGARLGTYATYWIRGRILRAIQSREHAFRFPERVLQASHRLVKAAKELGLEWSTVVELKDASKKNRLRVALCDAAGISTEFLFQEAIRVRTISKSGMPTQLESWMSLSPKSVEQQQEEEELLLEMEEMGPQHTLDTLSKFLDSREVQVLSLRYGLVSAEEGGDTEVQASSSTQAAVFRDYEAEAEDDLFGPNGILAHYSAVPVEERQPAVIASNTASAAAASITSNITTPSSQTTVPSLANTPTLLPFKDIGKKMTLSGEYCRRLCSAALDKLTRAVEEGRLAESDFSLGW</sequence>
<keyword evidence="4" id="KW-1185">Reference proteome</keyword>
<dbReference type="STRING" id="35128.B5YME3"/>
<evidence type="ECO:0000313" key="3">
    <source>
        <dbReference type="EMBL" id="ACI64443.1"/>
    </source>
</evidence>
<dbReference type="OMA" id="REHAFRF"/>
<dbReference type="EMBL" id="CP001160">
    <property type="protein sequence ID" value="ACI64443.1"/>
    <property type="molecule type" value="Genomic_DNA"/>
</dbReference>
<proteinExistence type="inferred from homology"/>
<reference evidence="3 4" key="1">
    <citation type="journal article" date="2004" name="Science">
        <title>The genome of the diatom Thalassiosira pseudonana: ecology, evolution, and metabolism.</title>
        <authorList>
            <person name="Armbrust E.V."/>
            <person name="Berges J.A."/>
            <person name="Bowler C."/>
            <person name="Green B.R."/>
            <person name="Martinez D."/>
            <person name="Putnam N.H."/>
            <person name="Zhou S."/>
            <person name="Allen A.E."/>
            <person name="Apt K.E."/>
            <person name="Bechner M."/>
            <person name="Brzezinski M.A."/>
            <person name="Chaal B.K."/>
            <person name="Chiovitti A."/>
            <person name="Davis A.K."/>
            <person name="Demarest M.S."/>
            <person name="Detter J.C."/>
            <person name="Glavina T."/>
            <person name="Goodstein D."/>
            <person name="Hadi M.Z."/>
            <person name="Hellsten U."/>
            <person name="Hildebrand M."/>
            <person name="Jenkins B.D."/>
            <person name="Jurka J."/>
            <person name="Kapitonov V.V."/>
            <person name="Kroger N."/>
            <person name="Lau W.W."/>
            <person name="Lane T.W."/>
            <person name="Larimer F.W."/>
            <person name="Lippmeier J.C."/>
            <person name="Lucas S."/>
            <person name="Medina M."/>
            <person name="Montsant A."/>
            <person name="Obornik M."/>
            <person name="Parker M.S."/>
            <person name="Palenik B."/>
            <person name="Pazour G.J."/>
            <person name="Richardson P.M."/>
            <person name="Rynearson T.A."/>
            <person name="Saito M.A."/>
            <person name="Schwartz D.C."/>
            <person name="Thamatrakoln K."/>
            <person name="Valentin K."/>
            <person name="Vardi A."/>
            <person name="Wilkerson F.P."/>
            <person name="Rokhsar D.S."/>
        </authorList>
    </citation>
    <scope>NUCLEOTIDE SEQUENCE [LARGE SCALE GENOMIC DNA]</scope>
    <source>
        <strain evidence="3 4">CCMP1335</strain>
    </source>
</reference>
<dbReference type="PANTHER" id="PTHR30603:SF47">
    <property type="entry name" value="RNA POLYMERASE SIGMA FACTOR SIGD, CHLOROPLASTIC"/>
    <property type="match status" value="1"/>
</dbReference>
<dbReference type="InterPro" id="IPR050239">
    <property type="entry name" value="Sigma-70_RNA_pol_init_factors"/>
</dbReference>
<feature type="region of interest" description="Disordered" evidence="2">
    <location>
        <begin position="38"/>
        <end position="60"/>
    </location>
</feature>
<dbReference type="PaxDb" id="35128-Thaps6760"/>
<evidence type="ECO:0000313" key="4">
    <source>
        <dbReference type="Proteomes" id="UP000001449"/>
    </source>
</evidence>
<dbReference type="eggNOG" id="ENOG502SSUK">
    <property type="taxonomic scope" value="Eukaryota"/>
</dbReference>
<dbReference type="SUPFAM" id="SSF88946">
    <property type="entry name" value="Sigma2 domain of RNA polymerase sigma factors"/>
    <property type="match status" value="1"/>
</dbReference>
<evidence type="ECO:0000256" key="1">
    <source>
        <dbReference type="ARBA" id="ARBA00007788"/>
    </source>
</evidence>
<dbReference type="GeneID" id="7446212"/>
<comment type="similarity">
    <text evidence="1">Belongs to the sigma-70 factor family.</text>
</comment>
<dbReference type="GO" id="GO:0003700">
    <property type="term" value="F:DNA-binding transcription factor activity"/>
    <property type="evidence" value="ECO:0007669"/>
    <property type="project" value="InterPro"/>
</dbReference>
<dbReference type="GO" id="GO:0006352">
    <property type="term" value="P:DNA-templated transcription initiation"/>
    <property type="evidence" value="ECO:0007669"/>
    <property type="project" value="InterPro"/>
</dbReference>
<dbReference type="Proteomes" id="UP000001449">
    <property type="component" value="Chromosome 7"/>
</dbReference>
<dbReference type="InParanoid" id="B5YME3"/>
<reference evidence="3 4" key="2">
    <citation type="journal article" date="2008" name="Nature">
        <title>The Phaeodactylum genome reveals the evolutionary history of diatom genomes.</title>
        <authorList>
            <person name="Bowler C."/>
            <person name="Allen A.E."/>
            <person name="Badger J.H."/>
            <person name="Grimwood J."/>
            <person name="Jabbari K."/>
            <person name="Kuo A."/>
            <person name="Maheswari U."/>
            <person name="Martens C."/>
            <person name="Maumus F."/>
            <person name="Otillar R.P."/>
            <person name="Rayko E."/>
            <person name="Salamov A."/>
            <person name="Vandepoele K."/>
            <person name="Beszteri B."/>
            <person name="Gruber A."/>
            <person name="Heijde M."/>
            <person name="Katinka M."/>
            <person name="Mock T."/>
            <person name="Valentin K."/>
            <person name="Verret F."/>
            <person name="Berges J.A."/>
            <person name="Brownlee C."/>
            <person name="Cadoret J.P."/>
            <person name="Chiovitti A."/>
            <person name="Choi C.J."/>
            <person name="Coesel S."/>
            <person name="De Martino A."/>
            <person name="Detter J.C."/>
            <person name="Durkin C."/>
            <person name="Falciatore A."/>
            <person name="Fournet J."/>
            <person name="Haruta M."/>
            <person name="Huysman M.J."/>
            <person name="Jenkins B.D."/>
            <person name="Jiroutova K."/>
            <person name="Jorgensen R.E."/>
            <person name="Joubert Y."/>
            <person name="Kaplan A."/>
            <person name="Kroger N."/>
            <person name="Kroth P.G."/>
            <person name="La Roche J."/>
            <person name="Lindquist E."/>
            <person name="Lommer M."/>
            <person name="Martin-Jezequel V."/>
            <person name="Lopez P.J."/>
            <person name="Lucas S."/>
            <person name="Mangogna M."/>
            <person name="McGinnis K."/>
            <person name="Medlin L.K."/>
            <person name="Montsant A."/>
            <person name="Oudot-Le Secq M.P."/>
            <person name="Napoli C."/>
            <person name="Obornik M."/>
            <person name="Parker M.S."/>
            <person name="Petit J.L."/>
            <person name="Porcel B.M."/>
            <person name="Poulsen N."/>
            <person name="Robison M."/>
            <person name="Rychlewski L."/>
            <person name="Rynearson T.A."/>
            <person name="Schmutz J."/>
            <person name="Shapiro H."/>
            <person name="Siaut M."/>
            <person name="Stanley M."/>
            <person name="Sussman M.R."/>
            <person name="Taylor A.R."/>
            <person name="Vardi A."/>
            <person name="von Dassow P."/>
            <person name="Vyverman W."/>
            <person name="Willis A."/>
            <person name="Wyrwicz L.S."/>
            <person name="Rokhsar D.S."/>
            <person name="Weissenbach J."/>
            <person name="Armbrust E.V."/>
            <person name="Green B.R."/>
            <person name="Van de Peer Y."/>
            <person name="Grigoriev I.V."/>
        </authorList>
    </citation>
    <scope>NUCLEOTIDE SEQUENCE [LARGE SCALE GENOMIC DNA]</scope>
    <source>
        <strain evidence="3 4">CCMP1335</strain>
    </source>
</reference>
<protein>
    <submittedName>
        <fullName evidence="3">Uncharacterized protein</fullName>
    </submittedName>
</protein>
<dbReference type="KEGG" id="tps:THAPS_6760"/>
<evidence type="ECO:0000256" key="2">
    <source>
        <dbReference type="SAM" id="MobiDB-lite"/>
    </source>
</evidence>
<accession>B5YME3</accession>
<dbReference type="InterPro" id="IPR013325">
    <property type="entry name" value="RNA_pol_sigma_r2"/>
</dbReference>
<organism evidence="3 4">
    <name type="scientific">Thalassiosira pseudonana</name>
    <name type="common">Marine diatom</name>
    <name type="synonym">Cyclotella nana</name>
    <dbReference type="NCBI Taxonomy" id="35128"/>
    <lineage>
        <taxon>Eukaryota</taxon>
        <taxon>Sar</taxon>
        <taxon>Stramenopiles</taxon>
        <taxon>Ochrophyta</taxon>
        <taxon>Bacillariophyta</taxon>
        <taxon>Coscinodiscophyceae</taxon>
        <taxon>Thalassiosirophycidae</taxon>
        <taxon>Thalassiosirales</taxon>
        <taxon>Thalassiosiraceae</taxon>
        <taxon>Thalassiosira</taxon>
    </lineage>
</organism>
<dbReference type="Gene3D" id="1.20.120.1810">
    <property type="match status" value="1"/>
</dbReference>
<name>B5YME3_THAPS</name>
<dbReference type="AlphaFoldDB" id="B5YME3"/>